<dbReference type="EMBL" id="QNTQ01000002">
    <property type="protein sequence ID" value="RBI87208.1"/>
    <property type="molecule type" value="Genomic_DNA"/>
</dbReference>
<dbReference type="InterPro" id="IPR003362">
    <property type="entry name" value="Bact_transf"/>
</dbReference>
<accession>A0A365UDI8</accession>
<dbReference type="AlphaFoldDB" id="A0A365UDI8"/>
<evidence type="ECO:0000256" key="2">
    <source>
        <dbReference type="ARBA" id="ARBA00023169"/>
    </source>
</evidence>
<keyword evidence="3" id="KW-1133">Transmembrane helix</keyword>
<keyword evidence="5" id="KW-0808">Transferase</keyword>
<evidence type="ECO:0000259" key="4">
    <source>
        <dbReference type="Pfam" id="PF02397"/>
    </source>
</evidence>
<reference evidence="5 6" key="1">
    <citation type="submission" date="2018-07" db="EMBL/GenBank/DDBJ databases">
        <title>Rhodosalinus sp. strain E84T genomic sequence and assembly.</title>
        <authorList>
            <person name="Liu Z.-W."/>
            <person name="Lu D.-C."/>
        </authorList>
    </citation>
    <scope>NUCLEOTIDE SEQUENCE [LARGE SCALE GENOMIC DNA]</scope>
    <source>
        <strain evidence="5 6">E84</strain>
    </source>
</reference>
<feature type="domain" description="Bacterial sugar transferase" evidence="4">
    <location>
        <begin position="37"/>
        <end position="219"/>
    </location>
</feature>
<dbReference type="GO" id="GO:0016780">
    <property type="term" value="F:phosphotransferase activity, for other substituted phosphate groups"/>
    <property type="evidence" value="ECO:0007669"/>
    <property type="project" value="TreeGrafter"/>
</dbReference>
<keyword evidence="3" id="KW-0472">Membrane</keyword>
<keyword evidence="3" id="KW-0812">Transmembrane</keyword>
<dbReference type="Pfam" id="PF02397">
    <property type="entry name" value="Bac_transf"/>
    <property type="match status" value="1"/>
</dbReference>
<organism evidence="5 6">
    <name type="scientific">Rhodosalinus halophilus</name>
    <dbReference type="NCBI Taxonomy" id="2259333"/>
    <lineage>
        <taxon>Bacteria</taxon>
        <taxon>Pseudomonadati</taxon>
        <taxon>Pseudomonadota</taxon>
        <taxon>Alphaproteobacteria</taxon>
        <taxon>Rhodobacterales</taxon>
        <taxon>Paracoccaceae</taxon>
        <taxon>Rhodosalinus</taxon>
    </lineage>
</organism>
<proteinExistence type="inferred from homology"/>
<feature type="transmembrane region" description="Helical" evidence="3">
    <location>
        <begin position="42"/>
        <end position="66"/>
    </location>
</feature>
<dbReference type="PANTHER" id="PTHR30576:SF0">
    <property type="entry name" value="UNDECAPRENYL-PHOSPHATE N-ACETYLGALACTOSAMINYL 1-PHOSPHATE TRANSFERASE-RELATED"/>
    <property type="match status" value="1"/>
</dbReference>
<sequence length="224" mass="24913">MSDSNSVFSAAYRSVPPARPASGARRSGHPRGFFAAKRGLDVVVSLLLLPLVGVVALLLLVLNPVLNPGPLLFRQPRMGMHCRPFEALKFRSMLPAESVQRGADDPLETDRITRLGRLIRRLRLDELPQIVNVLKGEMSLIGPRPDFLDHAEVYLEAVPGYARRHMVRPGISGLAQTEVGYVEGIAGTRRKVSADLYYIFHSGWRLEAYIFWRTLVIVFTGRGA</sequence>
<dbReference type="GO" id="GO:0000271">
    <property type="term" value="P:polysaccharide biosynthetic process"/>
    <property type="evidence" value="ECO:0007669"/>
    <property type="project" value="UniProtKB-KW"/>
</dbReference>
<evidence type="ECO:0000256" key="1">
    <source>
        <dbReference type="ARBA" id="ARBA00006464"/>
    </source>
</evidence>
<protein>
    <submittedName>
        <fullName evidence="5">Sugar transferase</fullName>
    </submittedName>
</protein>
<name>A0A365UDI8_9RHOB</name>
<comment type="similarity">
    <text evidence="1">Belongs to the bacterial sugar transferase family.</text>
</comment>
<keyword evidence="6" id="KW-1185">Reference proteome</keyword>
<gene>
    <name evidence="5" type="ORF">DRV85_03540</name>
</gene>
<comment type="caution">
    <text evidence="5">The sequence shown here is derived from an EMBL/GenBank/DDBJ whole genome shotgun (WGS) entry which is preliminary data.</text>
</comment>
<evidence type="ECO:0000313" key="6">
    <source>
        <dbReference type="Proteomes" id="UP000253370"/>
    </source>
</evidence>
<keyword evidence="2" id="KW-0270">Exopolysaccharide synthesis</keyword>
<evidence type="ECO:0000256" key="3">
    <source>
        <dbReference type="SAM" id="Phobius"/>
    </source>
</evidence>
<dbReference type="OrthoDB" id="9808602at2"/>
<dbReference type="Proteomes" id="UP000253370">
    <property type="component" value="Unassembled WGS sequence"/>
</dbReference>
<dbReference type="RefSeq" id="WP_113288056.1">
    <property type="nucleotide sequence ID" value="NZ_QNTQ01000002.1"/>
</dbReference>
<evidence type="ECO:0000313" key="5">
    <source>
        <dbReference type="EMBL" id="RBI87208.1"/>
    </source>
</evidence>
<dbReference type="PANTHER" id="PTHR30576">
    <property type="entry name" value="COLANIC BIOSYNTHESIS UDP-GLUCOSE LIPID CARRIER TRANSFERASE"/>
    <property type="match status" value="1"/>
</dbReference>